<keyword evidence="2" id="KW-0812">Transmembrane</keyword>
<evidence type="ECO:0000313" key="5">
    <source>
        <dbReference type="Proteomes" id="UP001175271"/>
    </source>
</evidence>
<keyword evidence="5" id="KW-1185">Reference proteome</keyword>
<gene>
    <name evidence="4" type="ORF">QR680_006483</name>
</gene>
<organism evidence="4 5">
    <name type="scientific">Steinernema hermaphroditum</name>
    <dbReference type="NCBI Taxonomy" id="289476"/>
    <lineage>
        <taxon>Eukaryota</taxon>
        <taxon>Metazoa</taxon>
        <taxon>Ecdysozoa</taxon>
        <taxon>Nematoda</taxon>
        <taxon>Chromadorea</taxon>
        <taxon>Rhabditida</taxon>
        <taxon>Tylenchina</taxon>
        <taxon>Panagrolaimomorpha</taxon>
        <taxon>Strongyloidoidea</taxon>
        <taxon>Steinernematidae</taxon>
        <taxon>Steinernema</taxon>
    </lineage>
</organism>
<proteinExistence type="predicted"/>
<evidence type="ECO:0000256" key="3">
    <source>
        <dbReference type="SAM" id="SignalP"/>
    </source>
</evidence>
<feature type="transmembrane region" description="Helical" evidence="2">
    <location>
        <begin position="151"/>
        <end position="172"/>
    </location>
</feature>
<evidence type="ECO:0000256" key="2">
    <source>
        <dbReference type="SAM" id="Phobius"/>
    </source>
</evidence>
<keyword evidence="2" id="KW-0472">Membrane</keyword>
<evidence type="ECO:0000313" key="4">
    <source>
        <dbReference type="EMBL" id="KAK0412928.1"/>
    </source>
</evidence>
<feature type="compositionally biased region" description="Pro residues" evidence="1">
    <location>
        <begin position="227"/>
        <end position="236"/>
    </location>
</feature>
<evidence type="ECO:0000256" key="1">
    <source>
        <dbReference type="SAM" id="MobiDB-lite"/>
    </source>
</evidence>
<evidence type="ECO:0008006" key="6">
    <source>
        <dbReference type="Google" id="ProtNLM"/>
    </source>
</evidence>
<reference evidence="4" key="1">
    <citation type="submission" date="2023-06" db="EMBL/GenBank/DDBJ databases">
        <title>Genomic analysis of the entomopathogenic nematode Steinernema hermaphroditum.</title>
        <authorList>
            <person name="Schwarz E.M."/>
            <person name="Heppert J.K."/>
            <person name="Baniya A."/>
            <person name="Schwartz H.T."/>
            <person name="Tan C.-H."/>
            <person name="Antoshechkin I."/>
            <person name="Sternberg P.W."/>
            <person name="Goodrich-Blair H."/>
            <person name="Dillman A.R."/>
        </authorList>
    </citation>
    <scope>NUCLEOTIDE SEQUENCE</scope>
    <source>
        <strain evidence="4">PS9179</strain>
        <tissue evidence="4">Whole animal</tissue>
    </source>
</reference>
<feature type="chain" id="PRO_5041408221" description="Activin types I and II receptor domain-containing protein" evidence="3">
    <location>
        <begin position="18"/>
        <end position="236"/>
    </location>
</feature>
<accession>A0AA39HVM4</accession>
<keyword evidence="3" id="KW-0732">Signal</keyword>
<comment type="caution">
    <text evidence="4">The sequence shown here is derived from an EMBL/GenBank/DDBJ whole genome shotgun (WGS) entry which is preliminary data.</text>
</comment>
<feature type="signal peptide" evidence="3">
    <location>
        <begin position="1"/>
        <end position="17"/>
    </location>
</feature>
<feature type="compositionally biased region" description="Basic and acidic residues" evidence="1">
    <location>
        <begin position="201"/>
        <end position="212"/>
    </location>
</feature>
<sequence>MFLPLLILLATCGYAESVECHCEPPENCSGTNKCSGTHCVAALRTVDDDDKFVQMCSSEAIEEDECVEIGSNMDMNHPGKVCRCKTDFCNTFDMMSKYFLGLAADSPAQPMDDSSRVERSSPPESMDALKKYILEMRNDLKIQKAMTTSQLTIICLTLLLTVISVCLNAYLLHKVKAVLAADRLHRSFVAPSIASAQSSDGVERGKTDKVKATENLPTPAYDHVNPYPNPPHYTKD</sequence>
<protein>
    <recommendedName>
        <fullName evidence="6">Activin types I and II receptor domain-containing protein</fullName>
    </recommendedName>
</protein>
<keyword evidence="2" id="KW-1133">Transmembrane helix</keyword>
<feature type="region of interest" description="Disordered" evidence="1">
    <location>
        <begin position="196"/>
        <end position="236"/>
    </location>
</feature>
<dbReference type="EMBL" id="JAUCMV010000003">
    <property type="protein sequence ID" value="KAK0412928.1"/>
    <property type="molecule type" value="Genomic_DNA"/>
</dbReference>
<dbReference type="AlphaFoldDB" id="A0AA39HVM4"/>
<dbReference type="Proteomes" id="UP001175271">
    <property type="component" value="Unassembled WGS sequence"/>
</dbReference>
<name>A0AA39HVM4_9BILA</name>